<feature type="non-terminal residue" evidence="2">
    <location>
        <position position="173"/>
    </location>
</feature>
<name>A0A1B6I2N5_9HEMI</name>
<evidence type="ECO:0000313" key="2">
    <source>
        <dbReference type="EMBL" id="JAS81198.1"/>
    </source>
</evidence>
<protein>
    <submittedName>
        <fullName evidence="2">Uncharacterized protein</fullName>
    </submittedName>
</protein>
<feature type="region of interest" description="Disordered" evidence="1">
    <location>
        <begin position="72"/>
        <end position="91"/>
    </location>
</feature>
<evidence type="ECO:0000256" key="1">
    <source>
        <dbReference type="SAM" id="MobiDB-lite"/>
    </source>
</evidence>
<accession>A0A1B6I2N5</accession>
<organism evidence="2">
    <name type="scientific">Homalodisca liturata</name>
    <dbReference type="NCBI Taxonomy" id="320908"/>
    <lineage>
        <taxon>Eukaryota</taxon>
        <taxon>Metazoa</taxon>
        <taxon>Ecdysozoa</taxon>
        <taxon>Arthropoda</taxon>
        <taxon>Hexapoda</taxon>
        <taxon>Insecta</taxon>
        <taxon>Pterygota</taxon>
        <taxon>Neoptera</taxon>
        <taxon>Paraneoptera</taxon>
        <taxon>Hemiptera</taxon>
        <taxon>Auchenorrhyncha</taxon>
        <taxon>Membracoidea</taxon>
        <taxon>Cicadellidae</taxon>
        <taxon>Cicadellinae</taxon>
        <taxon>Proconiini</taxon>
        <taxon>Homalodisca</taxon>
    </lineage>
</organism>
<dbReference type="EMBL" id="GECU01026508">
    <property type="protein sequence ID" value="JAS81198.1"/>
    <property type="molecule type" value="Transcribed_RNA"/>
</dbReference>
<feature type="region of interest" description="Disordered" evidence="1">
    <location>
        <begin position="112"/>
        <end position="173"/>
    </location>
</feature>
<feature type="compositionally biased region" description="Polar residues" evidence="1">
    <location>
        <begin position="117"/>
        <end position="158"/>
    </location>
</feature>
<feature type="compositionally biased region" description="Polar residues" evidence="1">
    <location>
        <begin position="76"/>
        <end position="85"/>
    </location>
</feature>
<dbReference type="AlphaFoldDB" id="A0A1B6I2N5"/>
<reference evidence="2" key="1">
    <citation type="submission" date="2015-11" db="EMBL/GenBank/DDBJ databases">
        <title>De novo transcriptome assembly of four potential Pierce s Disease insect vectors from Arizona vineyards.</title>
        <authorList>
            <person name="Tassone E.E."/>
        </authorList>
    </citation>
    <scope>NUCLEOTIDE SEQUENCE</scope>
</reference>
<sequence>MTNYFINGIYSLFNSVSNSVSKLWQKEATKRRRDSFDEDEEEDLLNGCQTLSKRPKWMTAPYPSSLNMASADAQLPHSSTGNRSPALTVKVPIKKPFHRRLKPEVKENGADVEIVDLSNSGSTSPTETRPPLTNLSVRTKTKQQQFSDVTYPGSSSRPTHVHERRQNGVHPSV</sequence>
<gene>
    <name evidence="2" type="ORF">g.41623</name>
</gene>
<proteinExistence type="predicted"/>